<evidence type="ECO:0000313" key="2">
    <source>
        <dbReference type="Proteomes" id="UP000002640"/>
    </source>
</evidence>
<keyword evidence="2" id="KW-1185">Reference proteome</keyword>
<dbReference type="GeneID" id="20643605"/>
<protein>
    <submittedName>
        <fullName evidence="1">Uncharacterized protein</fullName>
    </submittedName>
</protein>
<name>G4Z7N6_PHYSP</name>
<proteinExistence type="predicted"/>
<dbReference type="AlphaFoldDB" id="G4Z7N6"/>
<evidence type="ECO:0000313" key="1">
    <source>
        <dbReference type="EMBL" id="EGZ21075.1"/>
    </source>
</evidence>
<sequence>MTLACVSIKIGVITKTSRTNLRSSTAPALVAYKPKTTRDDATIYLKPSLGAKQVEWVALSSANWRDYVAIARGNYHKRKNVSGIRRVTTGRIQEAARAIDSYLLERGDVRVGPIARTYWETTHARQPDGTEPALPNNATFRQMQHLDSMRSEPPPAQSDPEFRTITVRLNGSSDLQLAFNLQELRAALELPNHSLLAEGLFASFQPPKEPSEDMSDIDHMSE</sequence>
<dbReference type="OMA" id="WETTHAR"/>
<reference evidence="1 2" key="1">
    <citation type="journal article" date="2006" name="Science">
        <title>Phytophthora genome sequences uncover evolutionary origins and mechanisms of pathogenesis.</title>
        <authorList>
            <person name="Tyler B.M."/>
            <person name="Tripathy S."/>
            <person name="Zhang X."/>
            <person name="Dehal P."/>
            <person name="Jiang R.H."/>
            <person name="Aerts A."/>
            <person name="Arredondo F.D."/>
            <person name="Baxter L."/>
            <person name="Bensasson D."/>
            <person name="Beynon J.L."/>
            <person name="Chapman J."/>
            <person name="Damasceno C.M."/>
            <person name="Dorrance A.E."/>
            <person name="Dou D."/>
            <person name="Dickerman A.W."/>
            <person name="Dubchak I.L."/>
            <person name="Garbelotto M."/>
            <person name="Gijzen M."/>
            <person name="Gordon S.G."/>
            <person name="Govers F."/>
            <person name="Grunwald N.J."/>
            <person name="Huang W."/>
            <person name="Ivors K.L."/>
            <person name="Jones R.W."/>
            <person name="Kamoun S."/>
            <person name="Krampis K."/>
            <person name="Lamour K.H."/>
            <person name="Lee M.K."/>
            <person name="McDonald W.H."/>
            <person name="Medina M."/>
            <person name="Meijer H.J."/>
            <person name="Nordberg E.K."/>
            <person name="Maclean D.J."/>
            <person name="Ospina-Giraldo M.D."/>
            <person name="Morris P.F."/>
            <person name="Phuntumart V."/>
            <person name="Putnam N.H."/>
            <person name="Rash S."/>
            <person name="Rose J.K."/>
            <person name="Sakihama Y."/>
            <person name="Salamov A.A."/>
            <person name="Savidor A."/>
            <person name="Scheuring C.F."/>
            <person name="Smith B.M."/>
            <person name="Sobral B.W."/>
            <person name="Terry A."/>
            <person name="Torto-Alalibo T.A."/>
            <person name="Win J."/>
            <person name="Xu Z."/>
            <person name="Zhang H."/>
            <person name="Grigoriev I.V."/>
            <person name="Rokhsar D.S."/>
            <person name="Boore J.L."/>
        </authorList>
    </citation>
    <scope>NUCLEOTIDE SEQUENCE [LARGE SCALE GENOMIC DNA]</scope>
    <source>
        <strain evidence="1 2">P6497</strain>
    </source>
</reference>
<dbReference type="KEGG" id="psoj:PHYSODRAFT_313447"/>
<accession>G4Z7N6</accession>
<dbReference type="EMBL" id="JH159153">
    <property type="protein sequence ID" value="EGZ21075.1"/>
    <property type="molecule type" value="Genomic_DNA"/>
</dbReference>
<gene>
    <name evidence="1" type="ORF">PHYSODRAFT_313447</name>
</gene>
<dbReference type="RefSeq" id="XP_009523792.1">
    <property type="nucleotide sequence ID" value="XM_009525497.1"/>
</dbReference>
<dbReference type="Proteomes" id="UP000002640">
    <property type="component" value="Unassembled WGS sequence"/>
</dbReference>
<dbReference type="InParanoid" id="G4Z7N6"/>
<organism evidence="1 2">
    <name type="scientific">Phytophthora sojae (strain P6497)</name>
    <name type="common">Soybean stem and root rot agent</name>
    <name type="synonym">Phytophthora megasperma f. sp. glycines</name>
    <dbReference type="NCBI Taxonomy" id="1094619"/>
    <lineage>
        <taxon>Eukaryota</taxon>
        <taxon>Sar</taxon>
        <taxon>Stramenopiles</taxon>
        <taxon>Oomycota</taxon>
        <taxon>Peronosporomycetes</taxon>
        <taxon>Peronosporales</taxon>
        <taxon>Peronosporaceae</taxon>
        <taxon>Phytophthora</taxon>
    </lineage>
</organism>